<feature type="coiled-coil region" evidence="1">
    <location>
        <begin position="264"/>
        <end position="305"/>
    </location>
</feature>
<comment type="caution">
    <text evidence="4">The sequence shown here is derived from an EMBL/GenBank/DDBJ whole genome shotgun (WGS) entry which is preliminary data.</text>
</comment>
<evidence type="ECO:0000313" key="5">
    <source>
        <dbReference type="Proteomes" id="UP001500740"/>
    </source>
</evidence>
<feature type="coiled-coil region" evidence="1">
    <location>
        <begin position="179"/>
        <end position="230"/>
    </location>
</feature>
<feature type="coiled-coil region" evidence="1">
    <location>
        <begin position="533"/>
        <end position="591"/>
    </location>
</feature>
<gene>
    <name evidence="4" type="ORF">GCM10008935_28840</name>
</gene>
<keyword evidence="1" id="KW-0175">Coiled coil</keyword>
<protein>
    <submittedName>
        <fullName evidence="4">AAA family ATPase</fullName>
    </submittedName>
</protein>
<keyword evidence="2" id="KW-0472">Membrane</keyword>
<feature type="coiled-coil region" evidence="1">
    <location>
        <begin position="692"/>
        <end position="719"/>
    </location>
</feature>
<dbReference type="InterPro" id="IPR038734">
    <property type="entry name" value="YhaN_AAA"/>
</dbReference>
<proteinExistence type="predicted"/>
<dbReference type="PANTHER" id="PTHR41259:SF1">
    <property type="entry name" value="DOUBLE-STRAND BREAK REPAIR RAD50 ATPASE, PUTATIVE-RELATED"/>
    <property type="match status" value="1"/>
</dbReference>
<keyword evidence="2" id="KW-1133">Transmembrane helix</keyword>
<feature type="coiled-coil region" evidence="1">
    <location>
        <begin position="784"/>
        <end position="811"/>
    </location>
</feature>
<dbReference type="EMBL" id="BAAACZ010000029">
    <property type="protein sequence ID" value="GAA0471131.1"/>
    <property type="molecule type" value="Genomic_DNA"/>
</dbReference>
<keyword evidence="2" id="KW-0812">Transmembrane</keyword>
<feature type="transmembrane region" description="Helical" evidence="2">
    <location>
        <begin position="463"/>
        <end position="483"/>
    </location>
</feature>
<dbReference type="SUPFAM" id="SSF52540">
    <property type="entry name" value="P-loop containing nucleoside triphosphate hydrolases"/>
    <property type="match status" value="1"/>
</dbReference>
<dbReference type="Pfam" id="PF13514">
    <property type="entry name" value="AAA_27"/>
    <property type="match status" value="1"/>
</dbReference>
<feature type="coiled-coil region" evidence="1">
    <location>
        <begin position="620"/>
        <end position="647"/>
    </location>
</feature>
<feature type="coiled-coil region" evidence="1">
    <location>
        <begin position="389"/>
        <end position="443"/>
    </location>
</feature>
<dbReference type="Proteomes" id="UP001500740">
    <property type="component" value="Unassembled WGS sequence"/>
</dbReference>
<evidence type="ECO:0000256" key="1">
    <source>
        <dbReference type="SAM" id="Coils"/>
    </source>
</evidence>
<accession>A0ABN1A9U2</accession>
<evidence type="ECO:0000313" key="4">
    <source>
        <dbReference type="EMBL" id="GAA0471131.1"/>
    </source>
</evidence>
<organism evidence="4 5">
    <name type="scientific">Alkalibacillus silvisoli</name>
    <dbReference type="NCBI Taxonomy" id="392823"/>
    <lineage>
        <taxon>Bacteria</taxon>
        <taxon>Bacillati</taxon>
        <taxon>Bacillota</taxon>
        <taxon>Bacilli</taxon>
        <taxon>Bacillales</taxon>
        <taxon>Bacillaceae</taxon>
        <taxon>Alkalibacillus</taxon>
    </lineage>
</organism>
<dbReference type="PANTHER" id="PTHR41259">
    <property type="entry name" value="DOUBLE-STRAND BREAK REPAIR RAD50 ATPASE, PUTATIVE-RELATED"/>
    <property type="match status" value="1"/>
</dbReference>
<name>A0ABN1A9U2_9BACI</name>
<keyword evidence="5" id="KW-1185">Reference proteome</keyword>
<feature type="domain" description="YhaN AAA" evidence="3">
    <location>
        <begin position="1"/>
        <end position="197"/>
    </location>
</feature>
<dbReference type="InterPro" id="IPR027417">
    <property type="entry name" value="P-loop_NTPase"/>
</dbReference>
<dbReference type="Gene3D" id="3.40.50.300">
    <property type="entry name" value="P-loop containing nucleotide triphosphate hydrolases"/>
    <property type="match status" value="2"/>
</dbReference>
<reference evidence="4 5" key="1">
    <citation type="journal article" date="2019" name="Int. J. Syst. Evol. Microbiol.">
        <title>The Global Catalogue of Microorganisms (GCM) 10K type strain sequencing project: providing services to taxonomists for standard genome sequencing and annotation.</title>
        <authorList>
            <consortium name="The Broad Institute Genomics Platform"/>
            <consortium name="The Broad Institute Genome Sequencing Center for Infectious Disease"/>
            <person name="Wu L."/>
            <person name="Ma J."/>
        </authorList>
    </citation>
    <scope>NUCLEOTIDE SEQUENCE [LARGE SCALE GENOMIC DNA]</scope>
    <source>
        <strain evidence="4 5">JCM 14193</strain>
    </source>
</reference>
<feature type="transmembrane region" description="Helical" evidence="2">
    <location>
        <begin position="489"/>
        <end position="509"/>
    </location>
</feature>
<sequence>MYFKRLEVVSFGKWKDETIELNEGFNYLYGPNESGKSSIRMFITYVLFGLSPKDRERYMSIFDGQLGGRLIIAAEDDDYVIERFQHRDRGKRVGYFKGEKLSEEEVQKLLQNVDHYLFESIFSFQDRDLYAIRHKQTEDIGKVLFNLGLTGSDYVLELEQELAKESGKLFKKQGRKPPINEKLIQLKSINEEIEKVHERERNHQALYQEAKHLEQDIAKLKEQDLDLHNRINQAQMLFQAKSSIEQVQRLDQEMSELLSHSNLTEDVIERYDEVKEKRQEYDERARVLMSKISSVKEQRNRLMEQSKSGHFPFSLEEVNQWTVEVEQKLQQKQELVSNVELKQSQLLSYLQTANIQLTEEEIRHLELSKYTKETWSRLAKDVHANSEKLSELERRKRIKLEELKELEHKQVNVEKQMQSSLGSEAYTDELEQLKQKQASFRAQQQMQSHTNKQKSQLQRFKQMLFWLKWGVVSFSGIAIGLVLSEVVPVIDFSWSFAIAAIGLFIFILLHRQMGKVDHDLNQLKTDQLKIEDYDDVEKRINGLEKLKAEESRHHEQLKESQMRIDYLNGEIREVEAERLNFEQQLEADEQKRVFETEQLPLLEAFELEQWEEVFQLLTEAQASIQRIDQYKHELDQIQQSIDQLDDQLKRFLSYYVSEDELNHADTYLQLVRHYLKHEQNVKEQIKHQHSWANELEGQLQELKEANTPYEKELQNMLSETNIQNEETLGQAVEDFETYQEKDEMRQEAIKAVQSIDKGQADSILKQSYNWIEIETKLSQDRSNKEEVLNQLDEKRQHLADCSANIRQLEEDGKLSDLIHEKSMIEGEIMTLAKEWAIYQTAKGLLQDTKARYQYEYLPKILAHTSKLFSEITNGAYQDVQFSKDESLIAQHRDGKWFDVRQLSEGTADQLYIALRLALNESLSDAQGFPFVLDDAFVHFDESRRQQMMKILLKQTKKQQLIYFACEPDQFKSKVHTISLANGQPIMM</sequence>
<evidence type="ECO:0000256" key="2">
    <source>
        <dbReference type="SAM" id="Phobius"/>
    </source>
</evidence>
<evidence type="ECO:0000259" key="3">
    <source>
        <dbReference type="Pfam" id="PF13514"/>
    </source>
</evidence>